<dbReference type="EMBL" id="JAEANY010000001">
    <property type="protein sequence ID" value="MBH5321916.1"/>
    <property type="molecule type" value="Genomic_DNA"/>
</dbReference>
<protein>
    <submittedName>
        <fullName evidence="1">Uncharacterized protein</fullName>
    </submittedName>
</protein>
<sequence>MSKQLGISATASLFAMVAFVLVATPSYSDHARVAANETGATIEIASPVFDR</sequence>
<gene>
    <name evidence="1" type="ORF">I5L03_04890</name>
</gene>
<dbReference type="Proteomes" id="UP000602442">
    <property type="component" value="Unassembled WGS sequence"/>
</dbReference>
<keyword evidence="2" id="KW-1185">Reference proteome</keyword>
<evidence type="ECO:0000313" key="1">
    <source>
        <dbReference type="EMBL" id="MBH5321916.1"/>
    </source>
</evidence>
<dbReference type="RefSeq" id="WP_197920554.1">
    <property type="nucleotide sequence ID" value="NZ_CAWPTA010000006.1"/>
</dbReference>
<comment type="caution">
    <text evidence="1">The sequence shown here is derived from an EMBL/GenBank/DDBJ whole genome shotgun (WGS) entry which is preliminary data.</text>
</comment>
<name>A0ABS0N1T4_9SPHN</name>
<proteinExistence type="predicted"/>
<reference evidence="1 2" key="1">
    <citation type="submission" date="2020-11" db="EMBL/GenBank/DDBJ databases">
        <title>Erythrobacter sediminis sp. nov., a marine bacterium from a tidal flat of Garorim Bay.</title>
        <authorList>
            <person name="Kim D."/>
            <person name="Yoo Y."/>
            <person name="Kim J.-J."/>
        </authorList>
    </citation>
    <scope>NUCLEOTIDE SEQUENCE [LARGE SCALE GENOMIC DNA]</scope>
    <source>
        <strain evidence="1 2">JGD-13</strain>
    </source>
</reference>
<evidence type="ECO:0000313" key="2">
    <source>
        <dbReference type="Proteomes" id="UP000602442"/>
    </source>
</evidence>
<organism evidence="1 2">
    <name type="scientific">Aurantiacibacter sediminis</name>
    <dbReference type="NCBI Taxonomy" id="2793064"/>
    <lineage>
        <taxon>Bacteria</taxon>
        <taxon>Pseudomonadati</taxon>
        <taxon>Pseudomonadota</taxon>
        <taxon>Alphaproteobacteria</taxon>
        <taxon>Sphingomonadales</taxon>
        <taxon>Erythrobacteraceae</taxon>
        <taxon>Aurantiacibacter</taxon>
    </lineage>
</organism>
<accession>A0ABS0N1T4</accession>